<dbReference type="Proteomes" id="UP000029452">
    <property type="component" value="Unassembled WGS sequence"/>
</dbReference>
<dbReference type="PRINTS" id="PR00038">
    <property type="entry name" value="HTHLUXR"/>
</dbReference>
<reference evidence="6 7" key="1">
    <citation type="submission" date="2014-06" db="EMBL/GenBank/DDBJ databases">
        <title>Draft genome sequence of iron oxidizing acidophile Leptospirillum ferriphilum DSM14647.</title>
        <authorList>
            <person name="Cardenas J.P."/>
            <person name="Lazcano M."/>
            <person name="Ossandon F.J."/>
            <person name="Corbett M."/>
            <person name="Holmes D.S."/>
            <person name="Watkin E."/>
        </authorList>
    </citation>
    <scope>NUCLEOTIDE SEQUENCE [LARGE SCALE GENOMIC DNA]</scope>
    <source>
        <strain evidence="6 7">DSM 14647</strain>
    </source>
</reference>
<dbReference type="EMBL" id="JPGK01000003">
    <property type="protein sequence ID" value="KGA94228.1"/>
    <property type="molecule type" value="Genomic_DNA"/>
</dbReference>
<dbReference type="CDD" id="cd06170">
    <property type="entry name" value="LuxR_C_like"/>
    <property type="match status" value="1"/>
</dbReference>
<sequence length="211" mass="22732">MIRVFLVEDHALMRAGLKKTLEKTPGITFAGEAESAEEALRTLVDRKAPVDVVVMDIGLPGESGISATRVLRQARPEVRVVMYTVHRVEAEIFSSFSAGADGYCLKDTTVDSLLLAIRAADMGSVYLDPAIAHLALNRIRLPGHPENDNPLSPRETEILKLLSKGLSNREIGDIAGISLSTVKAHIQSILEKLSASTRADAAVKAIKKGLI</sequence>
<dbReference type="SUPFAM" id="SSF52172">
    <property type="entry name" value="CheY-like"/>
    <property type="match status" value="1"/>
</dbReference>
<dbReference type="InterPro" id="IPR001789">
    <property type="entry name" value="Sig_transdc_resp-reg_receiver"/>
</dbReference>
<dbReference type="GO" id="GO:0000160">
    <property type="term" value="P:phosphorelay signal transduction system"/>
    <property type="evidence" value="ECO:0007669"/>
    <property type="project" value="InterPro"/>
</dbReference>
<dbReference type="InterPro" id="IPR011006">
    <property type="entry name" value="CheY-like_superfamily"/>
</dbReference>
<organism evidence="6 7">
    <name type="scientific">Leptospirillum ferriphilum</name>
    <dbReference type="NCBI Taxonomy" id="178606"/>
    <lineage>
        <taxon>Bacteria</taxon>
        <taxon>Pseudomonadati</taxon>
        <taxon>Nitrospirota</taxon>
        <taxon>Nitrospiria</taxon>
        <taxon>Nitrospirales</taxon>
        <taxon>Nitrospiraceae</taxon>
        <taxon>Leptospirillum</taxon>
    </lineage>
</organism>
<dbReference type="PROSITE" id="PS50110">
    <property type="entry name" value="RESPONSE_REGULATORY"/>
    <property type="match status" value="1"/>
</dbReference>
<dbReference type="PANTHER" id="PTHR43214">
    <property type="entry name" value="TWO-COMPONENT RESPONSE REGULATOR"/>
    <property type="match status" value="1"/>
</dbReference>
<evidence type="ECO:0000256" key="3">
    <source>
        <dbReference type="PROSITE-ProRule" id="PRU00169"/>
    </source>
</evidence>
<feature type="domain" description="Response regulatory" evidence="5">
    <location>
        <begin position="3"/>
        <end position="121"/>
    </location>
</feature>
<evidence type="ECO:0000313" key="7">
    <source>
        <dbReference type="Proteomes" id="UP000029452"/>
    </source>
</evidence>
<dbReference type="InterPro" id="IPR000792">
    <property type="entry name" value="Tscrpt_reg_LuxR_C"/>
</dbReference>
<dbReference type="SMART" id="SM00421">
    <property type="entry name" value="HTH_LUXR"/>
    <property type="match status" value="1"/>
</dbReference>
<evidence type="ECO:0000259" key="5">
    <source>
        <dbReference type="PROSITE" id="PS50110"/>
    </source>
</evidence>
<dbReference type="Pfam" id="PF00196">
    <property type="entry name" value="GerE"/>
    <property type="match status" value="1"/>
</dbReference>
<dbReference type="Gene3D" id="3.40.50.2300">
    <property type="match status" value="1"/>
</dbReference>
<dbReference type="GO" id="GO:0003677">
    <property type="term" value="F:DNA binding"/>
    <property type="evidence" value="ECO:0007669"/>
    <property type="project" value="UniProtKB-KW"/>
</dbReference>
<dbReference type="InterPro" id="IPR058245">
    <property type="entry name" value="NreC/VraR/RcsB-like_REC"/>
</dbReference>
<evidence type="ECO:0000313" key="6">
    <source>
        <dbReference type="EMBL" id="KGA94228.1"/>
    </source>
</evidence>
<dbReference type="InterPro" id="IPR039420">
    <property type="entry name" value="WalR-like"/>
</dbReference>
<dbReference type="PROSITE" id="PS50043">
    <property type="entry name" value="HTH_LUXR_2"/>
    <property type="match status" value="1"/>
</dbReference>
<dbReference type="SMART" id="SM00448">
    <property type="entry name" value="REC"/>
    <property type="match status" value="1"/>
</dbReference>
<dbReference type="Pfam" id="PF00072">
    <property type="entry name" value="Response_reg"/>
    <property type="match status" value="1"/>
</dbReference>
<keyword evidence="1 3" id="KW-0597">Phosphoprotein</keyword>
<proteinExistence type="predicted"/>
<evidence type="ECO:0000256" key="2">
    <source>
        <dbReference type="ARBA" id="ARBA00023125"/>
    </source>
</evidence>
<dbReference type="OrthoDB" id="3678174at2"/>
<dbReference type="AlphaFoldDB" id="A0A094W9M5"/>
<dbReference type="CDD" id="cd17535">
    <property type="entry name" value="REC_NarL-like"/>
    <property type="match status" value="1"/>
</dbReference>
<gene>
    <name evidence="6" type="ORF">LptCag_0991</name>
</gene>
<evidence type="ECO:0000259" key="4">
    <source>
        <dbReference type="PROSITE" id="PS50043"/>
    </source>
</evidence>
<comment type="caution">
    <text evidence="6">The sequence shown here is derived from an EMBL/GenBank/DDBJ whole genome shotgun (WGS) entry which is preliminary data.</text>
</comment>
<dbReference type="SUPFAM" id="SSF46894">
    <property type="entry name" value="C-terminal effector domain of the bipartite response regulators"/>
    <property type="match status" value="1"/>
</dbReference>
<feature type="modified residue" description="4-aspartylphosphate" evidence="3">
    <location>
        <position position="56"/>
    </location>
</feature>
<name>A0A094W9M5_9BACT</name>
<dbReference type="PATRIC" id="fig|178606.4.peg.797"/>
<protein>
    <submittedName>
        <fullName evidence="6">DNA-binding response regulator</fullName>
    </submittedName>
</protein>
<dbReference type="InterPro" id="IPR016032">
    <property type="entry name" value="Sig_transdc_resp-reg_C-effctor"/>
</dbReference>
<evidence type="ECO:0000256" key="1">
    <source>
        <dbReference type="ARBA" id="ARBA00022553"/>
    </source>
</evidence>
<accession>A0A094W9M5</accession>
<dbReference type="RefSeq" id="WP_036081315.1">
    <property type="nucleotide sequence ID" value="NZ_JBPKCJ010000001.1"/>
</dbReference>
<dbReference type="GO" id="GO:0006355">
    <property type="term" value="P:regulation of DNA-templated transcription"/>
    <property type="evidence" value="ECO:0007669"/>
    <property type="project" value="InterPro"/>
</dbReference>
<keyword evidence="2 6" id="KW-0238">DNA-binding</keyword>
<feature type="domain" description="HTH luxR-type" evidence="4">
    <location>
        <begin position="144"/>
        <end position="209"/>
    </location>
</feature>